<protein>
    <submittedName>
        <fullName evidence="3">Uncharacterized protein</fullName>
    </submittedName>
</protein>
<reference evidence="3" key="3">
    <citation type="submission" date="2025-08" db="UniProtKB">
        <authorList>
            <consortium name="RefSeq"/>
        </authorList>
    </citation>
    <scope>IDENTIFICATION</scope>
    <source>
        <strain evidence="3">NI907</strain>
    </source>
</reference>
<reference evidence="3" key="2">
    <citation type="submission" date="2019-10" db="EMBL/GenBank/DDBJ databases">
        <authorList>
            <consortium name="NCBI Genome Project"/>
        </authorList>
    </citation>
    <scope>NUCLEOTIDE SEQUENCE</scope>
    <source>
        <strain evidence="3">NI907</strain>
    </source>
</reference>
<proteinExistence type="predicted"/>
<name>A0A6P8AYT5_PYRGI</name>
<evidence type="ECO:0000313" key="2">
    <source>
        <dbReference type="Proteomes" id="UP000515153"/>
    </source>
</evidence>
<evidence type="ECO:0000313" key="3">
    <source>
        <dbReference type="RefSeq" id="XP_030980004.1"/>
    </source>
</evidence>
<dbReference type="KEGG" id="pgri:PgNI_10836"/>
<dbReference type="Proteomes" id="UP000515153">
    <property type="component" value="Chromosome VII"/>
</dbReference>
<feature type="signal peptide" evidence="1">
    <location>
        <begin position="1"/>
        <end position="18"/>
    </location>
</feature>
<dbReference type="GeneID" id="41965715"/>
<dbReference type="AlphaFoldDB" id="A0A6P8AYT5"/>
<accession>A0A6P8AYT5</accession>
<keyword evidence="2" id="KW-1185">Reference proteome</keyword>
<reference evidence="2 3" key="1">
    <citation type="journal article" date="2019" name="Mol. Biol. Evol.">
        <title>Blast fungal genomes show frequent chromosomal changes, gene gains and losses, and effector gene turnover.</title>
        <authorList>
            <person name="Gomez Luciano L.B."/>
            <person name="Jason Tsai I."/>
            <person name="Chuma I."/>
            <person name="Tosa Y."/>
            <person name="Chen Y.H."/>
            <person name="Li J.Y."/>
            <person name="Li M.Y."/>
            <person name="Jade Lu M.Y."/>
            <person name="Nakayashiki H."/>
            <person name="Li W.H."/>
        </authorList>
    </citation>
    <scope>NUCLEOTIDE SEQUENCE [LARGE SCALE GENOMIC DNA]</scope>
    <source>
        <strain evidence="2 3">NI907</strain>
    </source>
</reference>
<gene>
    <name evidence="3" type="ORF">PgNI_10836</name>
</gene>
<dbReference type="RefSeq" id="XP_030980004.1">
    <property type="nucleotide sequence ID" value="XM_031130810.1"/>
</dbReference>
<feature type="chain" id="PRO_5028025882" evidence="1">
    <location>
        <begin position="19"/>
        <end position="80"/>
    </location>
</feature>
<evidence type="ECO:0000256" key="1">
    <source>
        <dbReference type="SAM" id="SignalP"/>
    </source>
</evidence>
<organism evidence="2 3">
    <name type="scientific">Pyricularia grisea</name>
    <name type="common">Crabgrass-specific blast fungus</name>
    <name type="synonym">Magnaporthe grisea</name>
    <dbReference type="NCBI Taxonomy" id="148305"/>
    <lineage>
        <taxon>Eukaryota</taxon>
        <taxon>Fungi</taxon>
        <taxon>Dikarya</taxon>
        <taxon>Ascomycota</taxon>
        <taxon>Pezizomycotina</taxon>
        <taxon>Sordariomycetes</taxon>
        <taxon>Sordariomycetidae</taxon>
        <taxon>Magnaporthales</taxon>
        <taxon>Pyriculariaceae</taxon>
        <taxon>Pyricularia</taxon>
    </lineage>
</organism>
<keyword evidence="1" id="KW-0732">Signal</keyword>
<sequence length="80" mass="8815">MQFSKILTILAFNVSVNALPAGGLPANSQNAVKKYHCPPRGFTTNHGDFAVRFNGFNYSNIKANFYCPNCKYTGYNCNDG</sequence>